<accession>A0A6A3LNR0</accession>
<dbReference type="EMBL" id="QXFU01000871">
    <property type="protein sequence ID" value="KAE9017814.1"/>
    <property type="molecule type" value="Genomic_DNA"/>
</dbReference>
<evidence type="ECO:0000313" key="3">
    <source>
        <dbReference type="Proteomes" id="UP000435112"/>
    </source>
</evidence>
<evidence type="ECO:0000313" key="2">
    <source>
        <dbReference type="EMBL" id="KAE9017814.1"/>
    </source>
</evidence>
<dbReference type="AlphaFoldDB" id="A0A6A3LNR0"/>
<evidence type="ECO:0000256" key="1">
    <source>
        <dbReference type="SAM" id="MobiDB-lite"/>
    </source>
</evidence>
<proteinExistence type="predicted"/>
<gene>
    <name evidence="2" type="ORF">PR002_g13279</name>
</gene>
<dbReference type="OrthoDB" id="10299773at2759"/>
<reference evidence="2 3" key="1">
    <citation type="submission" date="2018-09" db="EMBL/GenBank/DDBJ databases">
        <title>Genomic investigation of the strawberry pathogen Phytophthora fragariae indicates pathogenicity is determined by transcriptional variation in three key races.</title>
        <authorList>
            <person name="Adams T.M."/>
            <person name="Armitage A.D."/>
            <person name="Sobczyk M.K."/>
            <person name="Bates H.J."/>
            <person name="Dunwell J.M."/>
            <person name="Nellist C.F."/>
            <person name="Harrison R.J."/>
        </authorList>
    </citation>
    <scope>NUCLEOTIDE SEQUENCE [LARGE SCALE GENOMIC DNA]</scope>
    <source>
        <strain evidence="2 3">SCRP324</strain>
    </source>
</reference>
<comment type="caution">
    <text evidence="2">The sequence shown here is derived from an EMBL/GenBank/DDBJ whole genome shotgun (WGS) entry which is preliminary data.</text>
</comment>
<name>A0A6A3LNR0_9STRA</name>
<dbReference type="Proteomes" id="UP000435112">
    <property type="component" value="Unassembled WGS sequence"/>
</dbReference>
<sequence length="162" mass="17304">MNTTDGGAVLPEVGSKSHTSAGPERCSLDVCGAARTPLNGRVTPGDGSSRHSELNSDRAGGMAGTPLDLGRLSPGDFTSRPIGRAPDVAGKVTQGAYLSLCFMERRWPSRRFFAGAVSDGRRCFGTWTWGWCYRHVALFHPISGEEEEDDDETQSVCGVLNA</sequence>
<organism evidence="2 3">
    <name type="scientific">Phytophthora rubi</name>
    <dbReference type="NCBI Taxonomy" id="129364"/>
    <lineage>
        <taxon>Eukaryota</taxon>
        <taxon>Sar</taxon>
        <taxon>Stramenopiles</taxon>
        <taxon>Oomycota</taxon>
        <taxon>Peronosporomycetes</taxon>
        <taxon>Peronosporales</taxon>
        <taxon>Peronosporaceae</taxon>
        <taxon>Phytophthora</taxon>
    </lineage>
</organism>
<protein>
    <submittedName>
        <fullName evidence="2">Uncharacterized protein</fullName>
    </submittedName>
</protein>
<feature type="region of interest" description="Disordered" evidence="1">
    <location>
        <begin position="1"/>
        <end position="82"/>
    </location>
</feature>